<gene>
    <name evidence="2" type="ORF">TI39_contig342g00001</name>
</gene>
<feature type="compositionally biased region" description="Basic and acidic residues" evidence="1">
    <location>
        <begin position="1"/>
        <end position="20"/>
    </location>
</feature>
<dbReference type="Proteomes" id="UP000033647">
    <property type="component" value="Unassembled WGS sequence"/>
</dbReference>
<dbReference type="OrthoDB" id="1658288at2759"/>
<reference evidence="2 3" key="1">
    <citation type="submission" date="2015-03" db="EMBL/GenBank/DDBJ databases">
        <title>RNA-seq based gene annotation and comparative genomics of four Zymoseptoria species reveal species-specific pathogenicity related genes and transposable element activity.</title>
        <authorList>
            <person name="Grandaubert J."/>
            <person name="Bhattacharyya A."/>
            <person name="Stukenbrock E.H."/>
        </authorList>
    </citation>
    <scope>NUCLEOTIDE SEQUENCE [LARGE SCALE GENOMIC DNA]</scope>
    <source>
        <strain evidence="2 3">Zb18110</strain>
    </source>
</reference>
<keyword evidence="3" id="KW-1185">Reference proteome</keyword>
<feature type="compositionally biased region" description="Basic and acidic residues" evidence="1">
    <location>
        <begin position="127"/>
        <end position="138"/>
    </location>
</feature>
<proteinExistence type="predicted"/>
<evidence type="ECO:0000256" key="1">
    <source>
        <dbReference type="SAM" id="MobiDB-lite"/>
    </source>
</evidence>
<comment type="caution">
    <text evidence="2">The sequence shown here is derived from an EMBL/GenBank/DDBJ whole genome shotgun (WGS) entry which is preliminary data.</text>
</comment>
<accession>A0A0F4GRT8</accession>
<name>A0A0F4GRT8_9PEZI</name>
<dbReference type="EMBL" id="LAFY01000334">
    <property type="protein sequence ID" value="KJY00127.1"/>
    <property type="molecule type" value="Genomic_DNA"/>
</dbReference>
<evidence type="ECO:0000313" key="3">
    <source>
        <dbReference type="Proteomes" id="UP000033647"/>
    </source>
</evidence>
<organism evidence="2 3">
    <name type="scientific">Zymoseptoria brevis</name>
    <dbReference type="NCBI Taxonomy" id="1047168"/>
    <lineage>
        <taxon>Eukaryota</taxon>
        <taxon>Fungi</taxon>
        <taxon>Dikarya</taxon>
        <taxon>Ascomycota</taxon>
        <taxon>Pezizomycotina</taxon>
        <taxon>Dothideomycetes</taxon>
        <taxon>Dothideomycetidae</taxon>
        <taxon>Mycosphaerellales</taxon>
        <taxon>Mycosphaerellaceae</taxon>
        <taxon>Zymoseptoria</taxon>
    </lineage>
</organism>
<feature type="compositionally biased region" description="Acidic residues" evidence="1">
    <location>
        <begin position="83"/>
        <end position="126"/>
    </location>
</feature>
<dbReference type="AlphaFoldDB" id="A0A0F4GRT8"/>
<evidence type="ECO:0000313" key="2">
    <source>
        <dbReference type="EMBL" id="KJY00127.1"/>
    </source>
</evidence>
<protein>
    <submittedName>
        <fullName evidence="2">Uncharacterized protein</fullName>
    </submittedName>
</protein>
<sequence>MHICDPRSRIEDDLGERFNDQSRATTNRVRDDDSANDPPLSENGSSIVGNELQAEDYSARAEIDVDVDIDDVSYVSTPPSSPDAEDNEEAEEEGGAEEEEEDQAEEERIEIENDTDSETTPGDDTESERHGEETDSED</sequence>
<feature type="region of interest" description="Disordered" evidence="1">
    <location>
        <begin position="1"/>
        <end position="138"/>
    </location>
</feature>